<sequence length="373" mass="42928">MESSGNDLKGLWKEAVEEYARETRQNPSVNVETVTDVVAQIQASEAEFSAFRQKNERLYQALNVFVAPISAIASIAVTPASVVDYGTASSGVLSAVVYLPGACDGVTSAYDWVEQLFRELQDFSERLAQYIESAQLDPVLRRKIIAILAVLLKVIGRSQKLIHERRFRDYLRVTFLGNDSITKKLIDELNRTFESEQRYTVGVTYATTQRIEEAVTTIDDKVNRALDNIKADKDKKALAEDGSRVRNTLFDTSAPTDVEEIFVRNERVLLQGTDKWHENEKFFRDWMNREAFIQILRERNEDEDPVAYFFFENNENLRDANILLKTLAWKISNQDDEFRKHAVTVCCQRSRTITADLTWENFFLRFYNNPNST</sequence>
<organism evidence="2 3">
    <name type="scientific">Podospora fimiseda</name>
    <dbReference type="NCBI Taxonomy" id="252190"/>
    <lineage>
        <taxon>Eukaryota</taxon>
        <taxon>Fungi</taxon>
        <taxon>Dikarya</taxon>
        <taxon>Ascomycota</taxon>
        <taxon>Pezizomycotina</taxon>
        <taxon>Sordariomycetes</taxon>
        <taxon>Sordariomycetidae</taxon>
        <taxon>Sordariales</taxon>
        <taxon>Podosporaceae</taxon>
        <taxon>Podospora</taxon>
    </lineage>
</organism>
<keyword evidence="3" id="KW-1185">Reference proteome</keyword>
<name>A0AAN6YL99_9PEZI</name>
<proteinExistence type="predicted"/>
<dbReference type="AlphaFoldDB" id="A0AAN6YL99"/>
<evidence type="ECO:0000259" key="1">
    <source>
        <dbReference type="Pfam" id="PF17109"/>
    </source>
</evidence>
<reference evidence="2" key="2">
    <citation type="submission" date="2023-05" db="EMBL/GenBank/DDBJ databases">
        <authorList>
            <consortium name="Lawrence Berkeley National Laboratory"/>
            <person name="Steindorff A."/>
            <person name="Hensen N."/>
            <person name="Bonometti L."/>
            <person name="Westerberg I."/>
            <person name="Brannstrom I.O."/>
            <person name="Guillou S."/>
            <person name="Cros-Aarteil S."/>
            <person name="Calhoun S."/>
            <person name="Haridas S."/>
            <person name="Kuo A."/>
            <person name="Mondo S."/>
            <person name="Pangilinan J."/>
            <person name="Riley R."/>
            <person name="Labutti K."/>
            <person name="Andreopoulos B."/>
            <person name="Lipzen A."/>
            <person name="Chen C."/>
            <person name="Yanf M."/>
            <person name="Daum C."/>
            <person name="Ng V."/>
            <person name="Clum A."/>
            <person name="Ohm R."/>
            <person name="Martin F."/>
            <person name="Silar P."/>
            <person name="Natvig D."/>
            <person name="Lalanne C."/>
            <person name="Gautier V."/>
            <person name="Ament-Velasquez S.L."/>
            <person name="Kruys A."/>
            <person name="Hutchinson M.I."/>
            <person name="Powell A.J."/>
            <person name="Barry K."/>
            <person name="Miller A.N."/>
            <person name="Grigoriev I.V."/>
            <person name="Debuchy R."/>
            <person name="Gladieux P."/>
            <person name="Thoren M.H."/>
            <person name="Johannesson H."/>
        </authorList>
    </citation>
    <scope>NUCLEOTIDE SEQUENCE</scope>
    <source>
        <strain evidence="2">CBS 990.96</strain>
    </source>
</reference>
<protein>
    <recommendedName>
        <fullName evidence="1">Fungal STAND N-terminal Goodbye domain-containing protein</fullName>
    </recommendedName>
</protein>
<feature type="domain" description="Fungal STAND N-terminal Goodbye" evidence="1">
    <location>
        <begin position="12"/>
        <end position="130"/>
    </location>
</feature>
<gene>
    <name evidence="2" type="ORF">QBC38DRAFT_462439</name>
</gene>
<dbReference type="Pfam" id="PF17109">
    <property type="entry name" value="Goodbye"/>
    <property type="match status" value="1"/>
</dbReference>
<accession>A0AAN6YL99</accession>
<comment type="caution">
    <text evidence="2">The sequence shown here is derived from an EMBL/GenBank/DDBJ whole genome shotgun (WGS) entry which is preliminary data.</text>
</comment>
<evidence type="ECO:0000313" key="3">
    <source>
        <dbReference type="Proteomes" id="UP001301958"/>
    </source>
</evidence>
<dbReference type="Proteomes" id="UP001301958">
    <property type="component" value="Unassembled WGS sequence"/>
</dbReference>
<dbReference type="InterPro" id="IPR031350">
    <property type="entry name" value="Goodbye_dom"/>
</dbReference>
<reference evidence="2" key="1">
    <citation type="journal article" date="2023" name="Mol. Phylogenet. Evol.">
        <title>Genome-scale phylogeny and comparative genomics of the fungal order Sordariales.</title>
        <authorList>
            <person name="Hensen N."/>
            <person name="Bonometti L."/>
            <person name="Westerberg I."/>
            <person name="Brannstrom I.O."/>
            <person name="Guillou S."/>
            <person name="Cros-Aarteil S."/>
            <person name="Calhoun S."/>
            <person name="Haridas S."/>
            <person name="Kuo A."/>
            <person name="Mondo S."/>
            <person name="Pangilinan J."/>
            <person name="Riley R."/>
            <person name="LaButti K."/>
            <person name="Andreopoulos B."/>
            <person name="Lipzen A."/>
            <person name="Chen C."/>
            <person name="Yan M."/>
            <person name="Daum C."/>
            <person name="Ng V."/>
            <person name="Clum A."/>
            <person name="Steindorff A."/>
            <person name="Ohm R.A."/>
            <person name="Martin F."/>
            <person name="Silar P."/>
            <person name="Natvig D.O."/>
            <person name="Lalanne C."/>
            <person name="Gautier V."/>
            <person name="Ament-Velasquez S.L."/>
            <person name="Kruys A."/>
            <person name="Hutchinson M.I."/>
            <person name="Powell A.J."/>
            <person name="Barry K."/>
            <person name="Miller A.N."/>
            <person name="Grigoriev I.V."/>
            <person name="Debuchy R."/>
            <person name="Gladieux P."/>
            <person name="Hiltunen Thoren M."/>
            <person name="Johannesson H."/>
        </authorList>
    </citation>
    <scope>NUCLEOTIDE SEQUENCE</scope>
    <source>
        <strain evidence="2">CBS 990.96</strain>
    </source>
</reference>
<evidence type="ECO:0000313" key="2">
    <source>
        <dbReference type="EMBL" id="KAK4220590.1"/>
    </source>
</evidence>
<dbReference type="EMBL" id="MU865701">
    <property type="protein sequence ID" value="KAK4220590.1"/>
    <property type="molecule type" value="Genomic_DNA"/>
</dbReference>